<dbReference type="STRING" id="644352.J3NM01"/>
<reference evidence="3" key="5">
    <citation type="submission" date="2018-04" db="UniProtKB">
        <authorList>
            <consortium name="EnsemblFungi"/>
        </authorList>
    </citation>
    <scope>IDENTIFICATION</scope>
    <source>
        <strain evidence="3">R3-111a-1</strain>
    </source>
</reference>
<reference evidence="3" key="4">
    <citation type="journal article" date="2015" name="G3 (Bethesda)">
        <title>Genome sequences of three phytopathogenic species of the Magnaporthaceae family of fungi.</title>
        <authorList>
            <person name="Okagaki L.H."/>
            <person name="Nunes C.C."/>
            <person name="Sailsbery J."/>
            <person name="Clay B."/>
            <person name="Brown D."/>
            <person name="John T."/>
            <person name="Oh Y."/>
            <person name="Young N."/>
            <person name="Fitzgerald M."/>
            <person name="Haas B.J."/>
            <person name="Zeng Q."/>
            <person name="Young S."/>
            <person name="Adiconis X."/>
            <person name="Fan L."/>
            <person name="Levin J.Z."/>
            <person name="Mitchell T.K."/>
            <person name="Okubara P.A."/>
            <person name="Farman M.L."/>
            <person name="Kohn L.M."/>
            <person name="Birren B."/>
            <person name="Ma L.-J."/>
            <person name="Dean R.A."/>
        </authorList>
    </citation>
    <scope>NUCLEOTIDE SEQUENCE</scope>
    <source>
        <strain evidence="3">R3-111a-1</strain>
    </source>
</reference>
<protein>
    <submittedName>
        <fullName evidence="2 3">Uncharacterized protein</fullName>
    </submittedName>
</protein>
<keyword evidence="4" id="KW-1185">Reference proteome</keyword>
<dbReference type="VEuPathDB" id="FungiDB:GGTG_02306"/>
<reference evidence="4" key="1">
    <citation type="submission" date="2010-07" db="EMBL/GenBank/DDBJ databases">
        <title>The genome sequence of Gaeumannomyces graminis var. tritici strain R3-111a-1.</title>
        <authorList>
            <consortium name="The Broad Institute Genome Sequencing Platform"/>
            <person name="Ma L.-J."/>
            <person name="Dead R."/>
            <person name="Young S."/>
            <person name="Zeng Q."/>
            <person name="Koehrsen M."/>
            <person name="Alvarado L."/>
            <person name="Berlin A."/>
            <person name="Chapman S.B."/>
            <person name="Chen Z."/>
            <person name="Freedman E."/>
            <person name="Gellesch M."/>
            <person name="Goldberg J."/>
            <person name="Griggs A."/>
            <person name="Gujja S."/>
            <person name="Heilman E.R."/>
            <person name="Heiman D."/>
            <person name="Hepburn T."/>
            <person name="Howarth C."/>
            <person name="Jen D."/>
            <person name="Larson L."/>
            <person name="Mehta T."/>
            <person name="Neiman D."/>
            <person name="Pearson M."/>
            <person name="Roberts A."/>
            <person name="Saif S."/>
            <person name="Shea T."/>
            <person name="Shenoy N."/>
            <person name="Sisk P."/>
            <person name="Stolte C."/>
            <person name="Sykes S."/>
            <person name="Walk T."/>
            <person name="White J."/>
            <person name="Yandava C."/>
            <person name="Haas B."/>
            <person name="Nusbaum C."/>
            <person name="Birren B."/>
        </authorList>
    </citation>
    <scope>NUCLEOTIDE SEQUENCE [LARGE SCALE GENOMIC DNA]</scope>
    <source>
        <strain evidence="4">R3-111a-1</strain>
    </source>
</reference>
<dbReference type="eggNOG" id="ENOG502SQ5K">
    <property type="taxonomic scope" value="Eukaryota"/>
</dbReference>
<evidence type="ECO:0000313" key="2">
    <source>
        <dbReference type="EMBL" id="EJT82332.1"/>
    </source>
</evidence>
<accession>J3NM01</accession>
<dbReference type="EMBL" id="GL385395">
    <property type="protein sequence ID" value="EJT82332.1"/>
    <property type="molecule type" value="Genomic_DNA"/>
</dbReference>
<sequence length="244" mass="28508">MSQADAATKWRVNEIADRYLKPSQKARINHRFASLNVHKNWLLLWTGENYDRVQKYARSRNKQTLSIALGPLIDPNHPEFAVSTSSKKSKRNFMHGASALFAQHISNHSTEVALLCPPPPVMFNPNGRTYYQDIEEPIITKFGFNRNLRIFAVHPSVKEASGFCYEIWPTDRTYEWHQRFPGAKEKEKKEKEEKEKKEKEEKEKEEKEKEEKEKKEKEEKEKEEKEMEEKKNGVTATTTTPALG</sequence>
<dbReference type="Proteomes" id="UP000006039">
    <property type="component" value="Unassembled WGS sequence"/>
</dbReference>
<feature type="compositionally biased region" description="Polar residues" evidence="1">
    <location>
        <begin position="234"/>
        <end position="244"/>
    </location>
</feature>
<reference evidence="2" key="3">
    <citation type="submission" date="2010-09" db="EMBL/GenBank/DDBJ databases">
        <title>Annotation of Gaeumannomyces graminis var. tritici R3-111a-1.</title>
        <authorList>
            <consortium name="The Broad Institute Genome Sequencing Platform"/>
            <person name="Ma L.-J."/>
            <person name="Dead R."/>
            <person name="Young S.K."/>
            <person name="Zeng Q."/>
            <person name="Gargeya S."/>
            <person name="Fitzgerald M."/>
            <person name="Haas B."/>
            <person name="Abouelleil A."/>
            <person name="Alvarado L."/>
            <person name="Arachchi H.M."/>
            <person name="Berlin A."/>
            <person name="Brown A."/>
            <person name="Chapman S.B."/>
            <person name="Chen Z."/>
            <person name="Dunbar C."/>
            <person name="Freedman E."/>
            <person name="Gearin G."/>
            <person name="Gellesch M."/>
            <person name="Goldberg J."/>
            <person name="Griggs A."/>
            <person name="Gujja S."/>
            <person name="Heiman D."/>
            <person name="Howarth C."/>
            <person name="Larson L."/>
            <person name="Lui A."/>
            <person name="MacDonald P.J.P."/>
            <person name="Mehta T."/>
            <person name="Montmayeur A."/>
            <person name="Murphy C."/>
            <person name="Neiman D."/>
            <person name="Pearson M."/>
            <person name="Priest M."/>
            <person name="Roberts A."/>
            <person name="Saif S."/>
            <person name="Shea T."/>
            <person name="Shenoy N."/>
            <person name="Sisk P."/>
            <person name="Stolte C."/>
            <person name="Sykes S."/>
            <person name="Yandava C."/>
            <person name="Wortman J."/>
            <person name="Nusbaum C."/>
            <person name="Birren B."/>
        </authorList>
    </citation>
    <scope>NUCLEOTIDE SEQUENCE</scope>
    <source>
        <strain evidence="2">R3-111a-1</strain>
    </source>
</reference>
<name>J3NM01_GAET3</name>
<dbReference type="RefSeq" id="XP_009218341.1">
    <property type="nucleotide sequence ID" value="XM_009220077.1"/>
</dbReference>
<evidence type="ECO:0000313" key="4">
    <source>
        <dbReference type="Proteomes" id="UP000006039"/>
    </source>
</evidence>
<dbReference type="GeneID" id="20342764"/>
<proteinExistence type="predicted"/>
<evidence type="ECO:0000256" key="1">
    <source>
        <dbReference type="SAM" id="MobiDB-lite"/>
    </source>
</evidence>
<feature type="region of interest" description="Disordered" evidence="1">
    <location>
        <begin position="179"/>
        <end position="244"/>
    </location>
</feature>
<gene>
    <name evidence="3" type="primary">20342764</name>
    <name evidence="2" type="ORF">GGTG_02306</name>
</gene>
<reference evidence="2" key="2">
    <citation type="submission" date="2010-07" db="EMBL/GenBank/DDBJ databases">
        <authorList>
            <consortium name="The Broad Institute Genome Sequencing Platform"/>
            <consortium name="Broad Institute Genome Sequencing Center for Infectious Disease"/>
            <person name="Ma L.-J."/>
            <person name="Dead R."/>
            <person name="Young S."/>
            <person name="Zeng Q."/>
            <person name="Koehrsen M."/>
            <person name="Alvarado L."/>
            <person name="Berlin A."/>
            <person name="Chapman S.B."/>
            <person name="Chen Z."/>
            <person name="Freedman E."/>
            <person name="Gellesch M."/>
            <person name="Goldberg J."/>
            <person name="Griggs A."/>
            <person name="Gujja S."/>
            <person name="Heilman E.R."/>
            <person name="Heiman D."/>
            <person name="Hepburn T."/>
            <person name="Howarth C."/>
            <person name="Jen D."/>
            <person name="Larson L."/>
            <person name="Mehta T."/>
            <person name="Neiman D."/>
            <person name="Pearson M."/>
            <person name="Roberts A."/>
            <person name="Saif S."/>
            <person name="Shea T."/>
            <person name="Shenoy N."/>
            <person name="Sisk P."/>
            <person name="Stolte C."/>
            <person name="Sykes S."/>
            <person name="Walk T."/>
            <person name="White J."/>
            <person name="Yandava C."/>
            <person name="Haas B."/>
            <person name="Nusbaum C."/>
            <person name="Birren B."/>
        </authorList>
    </citation>
    <scope>NUCLEOTIDE SEQUENCE</scope>
    <source>
        <strain evidence="2">R3-111a-1</strain>
    </source>
</reference>
<dbReference type="HOGENOM" id="CLU_099507_1_0_1"/>
<organism evidence="2">
    <name type="scientific">Gaeumannomyces tritici (strain R3-111a-1)</name>
    <name type="common">Wheat and barley take-all root rot fungus</name>
    <name type="synonym">Gaeumannomyces graminis var. tritici</name>
    <dbReference type="NCBI Taxonomy" id="644352"/>
    <lineage>
        <taxon>Eukaryota</taxon>
        <taxon>Fungi</taxon>
        <taxon>Dikarya</taxon>
        <taxon>Ascomycota</taxon>
        <taxon>Pezizomycotina</taxon>
        <taxon>Sordariomycetes</taxon>
        <taxon>Sordariomycetidae</taxon>
        <taxon>Magnaporthales</taxon>
        <taxon>Magnaporthaceae</taxon>
        <taxon>Gaeumannomyces</taxon>
    </lineage>
</organism>
<dbReference type="EnsemblFungi" id="EJT82332">
    <property type="protein sequence ID" value="EJT82332"/>
    <property type="gene ID" value="GGTG_02306"/>
</dbReference>
<evidence type="ECO:0000313" key="3">
    <source>
        <dbReference type="EnsemblFungi" id="EJT82332"/>
    </source>
</evidence>
<dbReference type="OrthoDB" id="5232980at2759"/>
<feature type="compositionally biased region" description="Basic and acidic residues" evidence="1">
    <location>
        <begin position="179"/>
        <end position="232"/>
    </location>
</feature>
<dbReference type="AlphaFoldDB" id="J3NM01"/>